<protein>
    <submittedName>
        <fullName evidence="2">Cyclic di-GMP phosphodiesterase response regulator RpfG</fullName>
        <ecNumber evidence="2">3.1.4.52</ecNumber>
    </submittedName>
</protein>
<gene>
    <name evidence="2" type="primary">rpfG_3</name>
    <name evidence="2" type="ORF">CLLU_31440</name>
</gene>
<accession>A0A2T0BBU0</accession>
<evidence type="ECO:0000313" key="3">
    <source>
        <dbReference type="Proteomes" id="UP000237798"/>
    </source>
</evidence>
<keyword evidence="3" id="KW-1185">Reference proteome</keyword>
<reference evidence="2 3" key="1">
    <citation type="submission" date="2018-03" db="EMBL/GenBank/DDBJ databases">
        <title>Genome sequence of Clostridium luticellarii DSM 29923.</title>
        <authorList>
            <person name="Poehlein A."/>
            <person name="Daniel R."/>
        </authorList>
    </citation>
    <scope>NUCLEOTIDE SEQUENCE [LARGE SCALE GENOMIC DNA]</scope>
    <source>
        <strain evidence="2 3">DSM 29923</strain>
    </source>
</reference>
<dbReference type="InterPro" id="IPR003607">
    <property type="entry name" value="HD/PDEase_dom"/>
</dbReference>
<name>A0A2T0BBU0_9CLOT</name>
<dbReference type="Pfam" id="PF13487">
    <property type="entry name" value="HD_5"/>
    <property type="match status" value="1"/>
</dbReference>
<keyword evidence="2" id="KW-0378">Hydrolase</keyword>
<dbReference type="Proteomes" id="UP000237798">
    <property type="component" value="Unassembled WGS sequence"/>
</dbReference>
<dbReference type="PANTHER" id="PTHR43155">
    <property type="entry name" value="CYCLIC DI-GMP PHOSPHODIESTERASE PA4108-RELATED"/>
    <property type="match status" value="1"/>
</dbReference>
<dbReference type="SUPFAM" id="SSF109604">
    <property type="entry name" value="HD-domain/PDEase-like"/>
    <property type="match status" value="1"/>
</dbReference>
<dbReference type="RefSeq" id="WP_106010698.1">
    <property type="nucleotide sequence ID" value="NZ_JALCPJ010000006.1"/>
</dbReference>
<dbReference type="PROSITE" id="PS51832">
    <property type="entry name" value="HD_GYP"/>
    <property type="match status" value="1"/>
</dbReference>
<dbReference type="OrthoDB" id="9804747at2"/>
<dbReference type="GO" id="GO:0071111">
    <property type="term" value="F:cyclic-guanylate-specific phosphodiesterase activity"/>
    <property type="evidence" value="ECO:0007669"/>
    <property type="project" value="UniProtKB-EC"/>
</dbReference>
<dbReference type="AlphaFoldDB" id="A0A2T0BBU0"/>
<dbReference type="SMART" id="SM00471">
    <property type="entry name" value="HDc"/>
    <property type="match status" value="1"/>
</dbReference>
<dbReference type="EMBL" id="PVXP01000071">
    <property type="protein sequence ID" value="PRR81366.1"/>
    <property type="molecule type" value="Genomic_DNA"/>
</dbReference>
<sequence>MRLEFINNVREKDILGKSILTSEGQVLLKAGVKLNDNYINKLRKLGVFYLYVEDERLGDVEVEDEKLTELKQFTIKSMSNILADIHDCNGKKLMESLTDVEDMISYIIEIGDINKSLYDIKTYDNYTFIHSVDVCIMASFLGVSAGYDNYALNEIGVGAALHDVGKTKIPTSILNKKDKLTEEEFREIKKHPIYGSQLLKKNVSISNNIIKIVEQHHERVDGKGYPYGLSSKQIVPSAKLVCICDVYDAVSSDRCYRKKFRPNEAYELILSGSGSSFDQRMVSYFKNTFAIYPLGCCVKLSNGVEGYVIRQNRGFPDRPAVRVLYNSKTRETVPSFEVDLIKNTDLVVNSIV</sequence>
<dbReference type="InterPro" id="IPR037522">
    <property type="entry name" value="HD_GYP_dom"/>
</dbReference>
<evidence type="ECO:0000313" key="2">
    <source>
        <dbReference type="EMBL" id="PRR81366.1"/>
    </source>
</evidence>
<feature type="domain" description="HD-GYP" evidence="1">
    <location>
        <begin position="105"/>
        <end position="301"/>
    </location>
</feature>
<dbReference type="Gene3D" id="1.10.3210.10">
    <property type="entry name" value="Hypothetical protein af1432"/>
    <property type="match status" value="1"/>
</dbReference>
<dbReference type="EC" id="3.1.4.52" evidence="2"/>
<evidence type="ECO:0000259" key="1">
    <source>
        <dbReference type="PROSITE" id="PS51832"/>
    </source>
</evidence>
<proteinExistence type="predicted"/>
<comment type="caution">
    <text evidence="2">The sequence shown here is derived from an EMBL/GenBank/DDBJ whole genome shotgun (WGS) entry which is preliminary data.</text>
</comment>
<organism evidence="2 3">
    <name type="scientific">Clostridium luticellarii</name>
    <dbReference type="NCBI Taxonomy" id="1691940"/>
    <lineage>
        <taxon>Bacteria</taxon>
        <taxon>Bacillati</taxon>
        <taxon>Bacillota</taxon>
        <taxon>Clostridia</taxon>
        <taxon>Eubacteriales</taxon>
        <taxon>Clostridiaceae</taxon>
        <taxon>Clostridium</taxon>
    </lineage>
</organism>
<dbReference type="PANTHER" id="PTHR43155:SF2">
    <property type="entry name" value="CYCLIC DI-GMP PHOSPHODIESTERASE PA4108"/>
    <property type="match status" value="1"/>
</dbReference>
<dbReference type="CDD" id="cd00077">
    <property type="entry name" value="HDc"/>
    <property type="match status" value="1"/>
</dbReference>